<dbReference type="InterPro" id="IPR010970">
    <property type="entry name" value="Cys_dSase_SufS"/>
</dbReference>
<dbReference type="InParanoid" id="A0A5C7EYP5"/>
<dbReference type="InterPro" id="IPR015422">
    <property type="entry name" value="PyrdxlP-dep_Trfase_small"/>
</dbReference>
<keyword evidence="11" id="KW-1185">Reference proteome</keyword>
<evidence type="ECO:0000256" key="4">
    <source>
        <dbReference type="ARBA" id="ARBA00022679"/>
    </source>
</evidence>
<evidence type="ECO:0000256" key="2">
    <source>
        <dbReference type="ARBA" id="ARBA00002824"/>
    </source>
</evidence>
<dbReference type="PANTHER" id="PTHR43586">
    <property type="entry name" value="CYSTEINE DESULFURASE"/>
    <property type="match status" value="1"/>
</dbReference>
<evidence type="ECO:0000256" key="7">
    <source>
        <dbReference type="RuleBase" id="RU004504"/>
    </source>
</evidence>
<keyword evidence="4 8" id="KW-0808">Transferase</keyword>
<dbReference type="InterPro" id="IPR015421">
    <property type="entry name" value="PyrdxlP-dep_Trfase_major"/>
</dbReference>
<dbReference type="AlphaFoldDB" id="A0A5C7EYP5"/>
<name>A0A5C7EYP5_9PROT</name>
<feature type="domain" description="Aminotransferase class V" evidence="9">
    <location>
        <begin position="35"/>
        <end position="404"/>
    </location>
</feature>
<sequence length="416" mass="45306">MNATKEALVRHVEPVYRWREDFPVLKQQVYGKPLVYLDNAATSQKPAAVIETERRYYEEYNANVHRGVHALSQKATDAYEAAREKVARFLNARSAREIVFVRGCTEGVNLVAQSYGRAILKPGDEILITAMEHHSNIVPWQIVCRETGAVLKVAPINDAGELVFEAFEKLLSERTKIVAAVHVSNALGTINPVERIVERAHAVGAKVLLDGAQAAPHVPVDVQALDCDFYAFSGHKLYGPTGIGVLYGKEALLEAMPPYQGGGDMIKVVTFEKTLYNDLPYKFEAGTPHIAGAVGLGAALDYVAGIGIETIAAHEHALLQYATEAVSGIKGLRLVGTARRKAGILSFVMEGVHPHDIGTILDHQGVAIRAGHHCAMPVMDRYRVPATARASFALYNTREDVDALVAGLRKVQEVFG</sequence>
<dbReference type="InterPro" id="IPR020578">
    <property type="entry name" value="Aminotrans_V_PyrdxlP_BS"/>
</dbReference>
<evidence type="ECO:0000313" key="11">
    <source>
        <dbReference type="Proteomes" id="UP000321201"/>
    </source>
</evidence>
<dbReference type="RefSeq" id="WP_147799257.1">
    <property type="nucleotide sequence ID" value="NZ_VPFL01000006.1"/>
</dbReference>
<comment type="catalytic activity">
    <reaction evidence="6 8">
        <text>(sulfur carrier)-H + L-cysteine = (sulfur carrier)-SH + L-alanine</text>
        <dbReference type="Rhea" id="RHEA:43892"/>
        <dbReference type="Rhea" id="RHEA-COMP:14737"/>
        <dbReference type="Rhea" id="RHEA-COMP:14739"/>
        <dbReference type="ChEBI" id="CHEBI:29917"/>
        <dbReference type="ChEBI" id="CHEBI:35235"/>
        <dbReference type="ChEBI" id="CHEBI:57972"/>
        <dbReference type="ChEBI" id="CHEBI:64428"/>
        <dbReference type="EC" id="2.8.1.7"/>
    </reaction>
</comment>
<dbReference type="PROSITE" id="PS00595">
    <property type="entry name" value="AA_TRANSFER_CLASS_5"/>
    <property type="match status" value="1"/>
</dbReference>
<dbReference type="CDD" id="cd06453">
    <property type="entry name" value="SufS_like"/>
    <property type="match status" value="1"/>
</dbReference>
<organism evidence="10 11">
    <name type="scientific">Pelomicrobium methylotrophicum</name>
    <dbReference type="NCBI Taxonomy" id="2602750"/>
    <lineage>
        <taxon>Bacteria</taxon>
        <taxon>Pseudomonadati</taxon>
        <taxon>Pseudomonadota</taxon>
        <taxon>Hydrogenophilia</taxon>
        <taxon>Hydrogenophilia incertae sedis</taxon>
        <taxon>Pelomicrobium</taxon>
    </lineage>
</organism>
<dbReference type="PANTHER" id="PTHR43586:SF8">
    <property type="entry name" value="CYSTEINE DESULFURASE 1, CHLOROPLASTIC"/>
    <property type="match status" value="1"/>
</dbReference>
<accession>A0A5C7EYP5</accession>
<dbReference type="InterPro" id="IPR016454">
    <property type="entry name" value="Cysteine_dSase"/>
</dbReference>
<evidence type="ECO:0000313" key="10">
    <source>
        <dbReference type="EMBL" id="TXF12389.1"/>
    </source>
</evidence>
<comment type="function">
    <text evidence="2 8">Catalyzes the removal of elemental sulfur and selenium atoms from L-cysteine, L-cystine, L-selenocysteine, and L-selenocystine to produce L-alanine.</text>
</comment>
<dbReference type="InterPro" id="IPR000192">
    <property type="entry name" value="Aminotrans_V_dom"/>
</dbReference>
<keyword evidence="5 8" id="KW-0663">Pyridoxal phosphate</keyword>
<evidence type="ECO:0000256" key="8">
    <source>
        <dbReference type="RuleBase" id="RU004506"/>
    </source>
</evidence>
<comment type="similarity">
    <text evidence="3 8">Belongs to the class-V pyridoxal-phosphate-dependent aminotransferase family. Csd subfamily.</text>
</comment>
<dbReference type="InterPro" id="IPR015424">
    <property type="entry name" value="PyrdxlP-dep_Trfase"/>
</dbReference>
<dbReference type="EC" id="2.8.1.7" evidence="8"/>
<dbReference type="Gene3D" id="3.40.640.10">
    <property type="entry name" value="Type I PLP-dependent aspartate aminotransferase-like (Major domain)"/>
    <property type="match status" value="1"/>
</dbReference>
<evidence type="ECO:0000256" key="3">
    <source>
        <dbReference type="ARBA" id="ARBA00010447"/>
    </source>
</evidence>
<evidence type="ECO:0000256" key="5">
    <source>
        <dbReference type="ARBA" id="ARBA00022898"/>
    </source>
</evidence>
<evidence type="ECO:0000256" key="6">
    <source>
        <dbReference type="ARBA" id="ARBA00050776"/>
    </source>
</evidence>
<protein>
    <recommendedName>
        <fullName evidence="8">Cysteine desulfurase</fullName>
        <ecNumber evidence="8">2.8.1.7</ecNumber>
    </recommendedName>
</protein>
<comment type="cofactor">
    <cofactor evidence="1 7">
        <name>pyridoxal 5'-phosphate</name>
        <dbReference type="ChEBI" id="CHEBI:597326"/>
    </cofactor>
</comment>
<dbReference type="SUPFAM" id="SSF53383">
    <property type="entry name" value="PLP-dependent transferases"/>
    <property type="match status" value="1"/>
</dbReference>
<dbReference type="GO" id="GO:0031071">
    <property type="term" value="F:cysteine desulfurase activity"/>
    <property type="evidence" value="ECO:0007669"/>
    <property type="project" value="UniProtKB-UniRule"/>
</dbReference>
<reference evidence="10 11" key="1">
    <citation type="submission" date="2019-08" db="EMBL/GenBank/DDBJ databases">
        <title>Pelomicrobium methylotrophicum gen. nov., sp. nov. a moderately thermophilic, facultatively anaerobic, lithoautotrophic and methylotrophic bacterium isolated from a terrestrial mud volcano.</title>
        <authorList>
            <person name="Slobodkina G.B."/>
            <person name="Merkel A.Y."/>
            <person name="Slobodkin A.I."/>
        </authorList>
    </citation>
    <scope>NUCLEOTIDE SEQUENCE [LARGE SCALE GENOMIC DNA]</scope>
    <source>
        <strain evidence="10 11">SM250</strain>
    </source>
</reference>
<dbReference type="NCBIfam" id="TIGR01979">
    <property type="entry name" value="sufS"/>
    <property type="match status" value="1"/>
</dbReference>
<evidence type="ECO:0000259" key="9">
    <source>
        <dbReference type="Pfam" id="PF00266"/>
    </source>
</evidence>
<gene>
    <name evidence="10" type="ORF">FR698_05885</name>
</gene>
<dbReference type="GO" id="GO:0030170">
    <property type="term" value="F:pyridoxal phosphate binding"/>
    <property type="evidence" value="ECO:0007669"/>
    <property type="project" value="UniProtKB-UniRule"/>
</dbReference>
<dbReference type="PIRSF" id="PIRSF005572">
    <property type="entry name" value="NifS"/>
    <property type="match status" value="1"/>
</dbReference>
<proteinExistence type="inferred from homology"/>
<dbReference type="Pfam" id="PF00266">
    <property type="entry name" value="Aminotran_5"/>
    <property type="match status" value="1"/>
</dbReference>
<comment type="caution">
    <text evidence="10">The sequence shown here is derived from an EMBL/GenBank/DDBJ whole genome shotgun (WGS) entry which is preliminary data.</text>
</comment>
<dbReference type="FunCoup" id="A0A5C7EYP5">
    <property type="interactions" value="491"/>
</dbReference>
<dbReference type="EMBL" id="VPFL01000006">
    <property type="protein sequence ID" value="TXF12389.1"/>
    <property type="molecule type" value="Genomic_DNA"/>
</dbReference>
<dbReference type="Proteomes" id="UP000321201">
    <property type="component" value="Unassembled WGS sequence"/>
</dbReference>
<dbReference type="OrthoDB" id="5288317at2"/>
<dbReference type="GO" id="GO:0006534">
    <property type="term" value="P:cysteine metabolic process"/>
    <property type="evidence" value="ECO:0007669"/>
    <property type="project" value="UniProtKB-UniRule"/>
</dbReference>
<evidence type="ECO:0000256" key="1">
    <source>
        <dbReference type="ARBA" id="ARBA00001933"/>
    </source>
</evidence>
<dbReference type="Gene3D" id="3.90.1150.10">
    <property type="entry name" value="Aspartate Aminotransferase, domain 1"/>
    <property type="match status" value="1"/>
</dbReference>